<evidence type="ECO:0000313" key="10">
    <source>
        <dbReference type="Proteomes" id="UP000467240"/>
    </source>
</evidence>
<evidence type="ECO:0000256" key="3">
    <source>
        <dbReference type="ARBA" id="ARBA00023082"/>
    </source>
</evidence>
<organism evidence="9 10">
    <name type="scientific">Pseudoclavibacter chungangensis</name>
    <dbReference type="NCBI Taxonomy" id="587635"/>
    <lineage>
        <taxon>Bacteria</taxon>
        <taxon>Bacillati</taxon>
        <taxon>Actinomycetota</taxon>
        <taxon>Actinomycetes</taxon>
        <taxon>Micrococcales</taxon>
        <taxon>Microbacteriaceae</taxon>
        <taxon>Pseudoclavibacter</taxon>
    </lineage>
</organism>
<keyword evidence="5 6" id="KW-0804">Transcription</keyword>
<dbReference type="GO" id="GO:0006352">
    <property type="term" value="P:DNA-templated transcription initiation"/>
    <property type="evidence" value="ECO:0007669"/>
    <property type="project" value="InterPro"/>
</dbReference>
<evidence type="ECO:0000256" key="5">
    <source>
        <dbReference type="ARBA" id="ARBA00023163"/>
    </source>
</evidence>
<dbReference type="Gene3D" id="1.10.1740.10">
    <property type="match status" value="1"/>
</dbReference>
<evidence type="ECO:0000256" key="1">
    <source>
        <dbReference type="ARBA" id="ARBA00010641"/>
    </source>
</evidence>
<evidence type="ECO:0000259" key="7">
    <source>
        <dbReference type="Pfam" id="PF04542"/>
    </source>
</evidence>
<dbReference type="CDD" id="cd06171">
    <property type="entry name" value="Sigma70_r4"/>
    <property type="match status" value="1"/>
</dbReference>
<evidence type="ECO:0000256" key="6">
    <source>
        <dbReference type="RuleBase" id="RU000716"/>
    </source>
</evidence>
<dbReference type="InterPro" id="IPR013249">
    <property type="entry name" value="RNA_pol_sigma70_r4_t2"/>
</dbReference>
<gene>
    <name evidence="9" type="ORF">F8O01_14835</name>
</gene>
<keyword evidence="4 6" id="KW-0238">DNA-binding</keyword>
<evidence type="ECO:0000313" key="9">
    <source>
        <dbReference type="EMBL" id="KAB1653651.1"/>
    </source>
</evidence>
<dbReference type="GO" id="GO:0016987">
    <property type="term" value="F:sigma factor activity"/>
    <property type="evidence" value="ECO:0007669"/>
    <property type="project" value="UniProtKB-KW"/>
</dbReference>
<name>A0A7J5BQT8_9MICO</name>
<evidence type="ECO:0000259" key="8">
    <source>
        <dbReference type="Pfam" id="PF08281"/>
    </source>
</evidence>
<dbReference type="PANTHER" id="PTHR43133">
    <property type="entry name" value="RNA POLYMERASE ECF-TYPE SIGMA FACTO"/>
    <property type="match status" value="1"/>
</dbReference>
<evidence type="ECO:0000256" key="2">
    <source>
        <dbReference type="ARBA" id="ARBA00023015"/>
    </source>
</evidence>
<dbReference type="OrthoDB" id="7376212at2"/>
<dbReference type="Pfam" id="PF04542">
    <property type="entry name" value="Sigma70_r2"/>
    <property type="match status" value="1"/>
</dbReference>
<dbReference type="InterPro" id="IPR014284">
    <property type="entry name" value="RNA_pol_sigma-70_dom"/>
</dbReference>
<dbReference type="PANTHER" id="PTHR43133:SF51">
    <property type="entry name" value="RNA POLYMERASE SIGMA FACTOR"/>
    <property type="match status" value="1"/>
</dbReference>
<dbReference type="InterPro" id="IPR000838">
    <property type="entry name" value="RNA_pol_sigma70_ECF_CS"/>
</dbReference>
<evidence type="ECO:0000256" key="4">
    <source>
        <dbReference type="ARBA" id="ARBA00023125"/>
    </source>
</evidence>
<proteinExistence type="inferred from homology"/>
<dbReference type="InterPro" id="IPR013325">
    <property type="entry name" value="RNA_pol_sigma_r2"/>
</dbReference>
<feature type="domain" description="RNA polymerase sigma factor 70 region 4 type 2" evidence="8">
    <location>
        <begin position="88"/>
        <end position="138"/>
    </location>
</feature>
<reference evidence="9 10" key="1">
    <citation type="submission" date="2019-09" db="EMBL/GenBank/DDBJ databases">
        <title>Phylogeny of genus Pseudoclavibacter and closely related genus.</title>
        <authorList>
            <person name="Li Y."/>
        </authorList>
    </citation>
    <scope>NUCLEOTIDE SEQUENCE [LARGE SCALE GENOMIC DNA]</scope>
    <source>
        <strain evidence="9 10">DSM 23821</strain>
    </source>
</reference>
<dbReference type="Gene3D" id="1.10.10.10">
    <property type="entry name" value="Winged helix-like DNA-binding domain superfamily/Winged helix DNA-binding domain"/>
    <property type="match status" value="1"/>
</dbReference>
<dbReference type="Proteomes" id="UP000467240">
    <property type="component" value="Unassembled WGS sequence"/>
</dbReference>
<dbReference type="InterPro" id="IPR013324">
    <property type="entry name" value="RNA_pol_sigma_r3/r4-like"/>
</dbReference>
<dbReference type="SUPFAM" id="SSF88659">
    <property type="entry name" value="Sigma3 and sigma4 domains of RNA polymerase sigma factors"/>
    <property type="match status" value="1"/>
</dbReference>
<dbReference type="AlphaFoldDB" id="A0A7J5BQT8"/>
<dbReference type="InterPro" id="IPR039425">
    <property type="entry name" value="RNA_pol_sigma-70-like"/>
</dbReference>
<dbReference type="Pfam" id="PF08281">
    <property type="entry name" value="Sigma70_r4_2"/>
    <property type="match status" value="1"/>
</dbReference>
<sequence>MRAYVARIVGSRADADDVVQNAFIVAWRKLDTLRDPSAVRAWFMRIASHEATTFVRRRPVPVPLDTVEPVAPAAASPDDSAIRSAQLEALARALDSLPETQRRCWLLREGAGLSYDEIGQELGLPASTVRGSLARARTSITVRMEEWR</sequence>
<dbReference type="GO" id="GO:0006950">
    <property type="term" value="P:response to stress"/>
    <property type="evidence" value="ECO:0007669"/>
    <property type="project" value="UniProtKB-ARBA"/>
</dbReference>
<protein>
    <recommendedName>
        <fullName evidence="6">RNA polymerase sigma factor</fullName>
    </recommendedName>
</protein>
<keyword evidence="10" id="KW-1185">Reference proteome</keyword>
<accession>A0A7J5BQT8</accession>
<feature type="domain" description="RNA polymerase sigma-70 region 2" evidence="7">
    <location>
        <begin position="2"/>
        <end position="58"/>
    </location>
</feature>
<keyword evidence="3 6" id="KW-0731">Sigma factor</keyword>
<dbReference type="InterPro" id="IPR036388">
    <property type="entry name" value="WH-like_DNA-bd_sf"/>
</dbReference>
<dbReference type="PROSITE" id="PS01063">
    <property type="entry name" value="SIGMA70_ECF"/>
    <property type="match status" value="1"/>
</dbReference>
<dbReference type="NCBIfam" id="TIGR02937">
    <property type="entry name" value="sigma70-ECF"/>
    <property type="match status" value="1"/>
</dbReference>
<dbReference type="EMBL" id="WBJZ01000022">
    <property type="protein sequence ID" value="KAB1653651.1"/>
    <property type="molecule type" value="Genomic_DNA"/>
</dbReference>
<comment type="similarity">
    <text evidence="1 6">Belongs to the sigma-70 factor family. ECF subfamily.</text>
</comment>
<comment type="caution">
    <text evidence="9">The sequence shown here is derived from an EMBL/GenBank/DDBJ whole genome shotgun (WGS) entry which is preliminary data.</text>
</comment>
<dbReference type="InterPro" id="IPR007627">
    <property type="entry name" value="RNA_pol_sigma70_r2"/>
</dbReference>
<keyword evidence="2 6" id="KW-0805">Transcription regulation</keyword>
<dbReference type="SUPFAM" id="SSF88946">
    <property type="entry name" value="Sigma2 domain of RNA polymerase sigma factors"/>
    <property type="match status" value="1"/>
</dbReference>
<dbReference type="GO" id="GO:0003677">
    <property type="term" value="F:DNA binding"/>
    <property type="evidence" value="ECO:0007669"/>
    <property type="project" value="UniProtKB-KW"/>
</dbReference>